<reference evidence="2 3" key="1">
    <citation type="submission" date="2008-02" db="EMBL/GenBank/DDBJ databases">
        <title>Complete sequence of Shewanella woodyi ATCC 51908.</title>
        <authorList>
            <consortium name="US DOE Joint Genome Institute"/>
            <person name="Copeland A."/>
            <person name="Lucas S."/>
            <person name="Lapidus A."/>
            <person name="Glavina del Rio T."/>
            <person name="Dalin E."/>
            <person name="Tice H."/>
            <person name="Bruce D."/>
            <person name="Goodwin L."/>
            <person name="Pitluck S."/>
            <person name="Sims D."/>
            <person name="Brettin T."/>
            <person name="Detter J.C."/>
            <person name="Han C."/>
            <person name="Kuske C.R."/>
            <person name="Schmutz J."/>
            <person name="Larimer F."/>
            <person name="Land M."/>
            <person name="Hauser L."/>
            <person name="Kyrpides N."/>
            <person name="Lykidis A."/>
            <person name="Zhao J.-S."/>
            <person name="Richardson P."/>
        </authorList>
    </citation>
    <scope>NUCLEOTIDE SEQUENCE [LARGE SCALE GENOMIC DNA]</scope>
    <source>
        <strain evidence="3">ATCC 51908 / MS32</strain>
    </source>
</reference>
<dbReference type="Pfam" id="PF14027">
    <property type="entry name" value="Questin_oxidase"/>
    <property type="match status" value="2"/>
</dbReference>
<name>B1KLB7_SHEWM</name>
<evidence type="ECO:0008006" key="4">
    <source>
        <dbReference type="Google" id="ProtNLM"/>
    </source>
</evidence>
<dbReference type="KEGG" id="swd:Swoo_1556"/>
<dbReference type="EMBL" id="CP000961">
    <property type="protein sequence ID" value="ACA85842.1"/>
    <property type="molecule type" value="Genomic_DNA"/>
</dbReference>
<evidence type="ECO:0000313" key="2">
    <source>
        <dbReference type="EMBL" id="ACA85842.1"/>
    </source>
</evidence>
<dbReference type="RefSeq" id="WP_012324188.1">
    <property type="nucleotide sequence ID" value="NC_010506.1"/>
</dbReference>
<dbReference type="GO" id="GO:0016491">
    <property type="term" value="F:oxidoreductase activity"/>
    <property type="evidence" value="ECO:0007669"/>
    <property type="project" value="UniProtKB-KW"/>
</dbReference>
<proteinExistence type="predicted"/>
<dbReference type="PANTHER" id="PTHR35870">
    <property type="entry name" value="PROTEIN, PUTATIVE (AFU_ORTHOLOGUE AFUA_5G03330)-RELATED"/>
    <property type="match status" value="1"/>
</dbReference>
<evidence type="ECO:0000256" key="1">
    <source>
        <dbReference type="ARBA" id="ARBA00023002"/>
    </source>
</evidence>
<gene>
    <name evidence="2" type="ordered locus">Swoo_1556</name>
</gene>
<evidence type="ECO:0000313" key="3">
    <source>
        <dbReference type="Proteomes" id="UP000002168"/>
    </source>
</evidence>
<dbReference type="PANTHER" id="PTHR35870:SF1">
    <property type="entry name" value="PROTEIN, PUTATIVE (AFU_ORTHOLOGUE AFUA_5G03330)-RELATED"/>
    <property type="match status" value="1"/>
</dbReference>
<dbReference type="STRING" id="392500.Swoo_1556"/>
<protein>
    <recommendedName>
        <fullName evidence="4">DUF4243 domain-containing protein</fullName>
    </recommendedName>
</protein>
<dbReference type="eggNOG" id="ENOG5032R1X">
    <property type="taxonomic scope" value="Bacteria"/>
</dbReference>
<sequence length="329" mass="36721">MEELKLLDLLLEKSGHYHPLYGDGLATHLPMVLTALDLLNASSIKLQHTFDESIKGLEEIGSLEGVTSVNGIDSNLGNSESFRSYLTYFKSELEQCGTQAVLKKSLPILISGVAASAFHGLIRLAYAIEANCQSEMAIALAYWSAEYQSFELNEETTNESLESILTQLSPLGENHKFSPGLIVDRMSEIGILLKNKGSITQPNIIDISTLREFTIKSFYLSDDFTLLHTVTGCHALSIVLPYLEDKQTALRELWKAIVVAYLSTGLRYQDKEITTVEKNINFSPIIEKALKSEDSHAIKLVYTCLCEYKNWNDPLYFTVSKRAILNSHS</sequence>
<organism evidence="2 3">
    <name type="scientific">Shewanella woodyi (strain ATCC 51908 / MS32)</name>
    <dbReference type="NCBI Taxonomy" id="392500"/>
    <lineage>
        <taxon>Bacteria</taxon>
        <taxon>Pseudomonadati</taxon>
        <taxon>Pseudomonadota</taxon>
        <taxon>Gammaproteobacteria</taxon>
        <taxon>Alteromonadales</taxon>
        <taxon>Shewanellaceae</taxon>
        <taxon>Shewanella</taxon>
    </lineage>
</organism>
<dbReference type="Proteomes" id="UP000002168">
    <property type="component" value="Chromosome"/>
</dbReference>
<dbReference type="InterPro" id="IPR025337">
    <property type="entry name" value="Questin_oxidase-like"/>
</dbReference>
<keyword evidence="3" id="KW-1185">Reference proteome</keyword>
<dbReference type="AlphaFoldDB" id="B1KLB7"/>
<keyword evidence="1" id="KW-0560">Oxidoreductase</keyword>
<dbReference type="HOGENOM" id="CLU_069111_0_0_6"/>
<accession>B1KLB7</accession>